<comment type="caution">
    <text evidence="8">The sequence shown here is derived from an EMBL/GenBank/DDBJ whole genome shotgun (WGS) entry which is preliminary data.</text>
</comment>
<dbReference type="EMBL" id="BMQL01000024">
    <property type="protein sequence ID" value="GGR20248.1"/>
    <property type="molecule type" value="Genomic_DNA"/>
</dbReference>
<dbReference type="GO" id="GO:0015267">
    <property type="term" value="F:channel activity"/>
    <property type="evidence" value="ECO:0007669"/>
    <property type="project" value="InterPro"/>
</dbReference>
<reference evidence="8" key="1">
    <citation type="journal article" date="2014" name="Int. J. Syst. Evol. Microbiol.">
        <title>Complete genome sequence of Corynebacterium casei LMG S-19264T (=DSM 44701T), isolated from a smear-ripened cheese.</title>
        <authorList>
            <consortium name="US DOE Joint Genome Institute (JGI-PGF)"/>
            <person name="Walter F."/>
            <person name="Albersmeier A."/>
            <person name="Kalinowski J."/>
            <person name="Ruckert C."/>
        </authorList>
    </citation>
    <scope>NUCLEOTIDE SEQUENCE</scope>
    <source>
        <strain evidence="8">JCM 31311</strain>
    </source>
</reference>
<keyword evidence="4 7" id="KW-1133">Transmembrane helix</keyword>
<evidence type="ECO:0000313" key="9">
    <source>
        <dbReference type="Proteomes" id="UP000603865"/>
    </source>
</evidence>
<accession>A0A918FBV1</accession>
<proteinExistence type="inferred from homology"/>
<comment type="subcellular location">
    <subcellularLocation>
        <location evidence="1">Membrane</location>
        <topology evidence="1">Multi-pass membrane protein</topology>
    </subcellularLocation>
</comment>
<comment type="similarity">
    <text evidence="6">Belongs to the MIP/aquaporin (TC 1.A.8) family.</text>
</comment>
<organism evidence="8 9">
    <name type="scientific">Deinococcus ruber</name>
    <dbReference type="NCBI Taxonomy" id="1848197"/>
    <lineage>
        <taxon>Bacteria</taxon>
        <taxon>Thermotogati</taxon>
        <taxon>Deinococcota</taxon>
        <taxon>Deinococci</taxon>
        <taxon>Deinococcales</taxon>
        <taxon>Deinococcaceae</taxon>
        <taxon>Deinococcus</taxon>
    </lineage>
</organism>
<dbReference type="GO" id="GO:0016020">
    <property type="term" value="C:membrane"/>
    <property type="evidence" value="ECO:0007669"/>
    <property type="project" value="UniProtKB-SubCell"/>
</dbReference>
<dbReference type="PRINTS" id="PR00783">
    <property type="entry name" value="MINTRINSICP"/>
</dbReference>
<reference evidence="8" key="2">
    <citation type="submission" date="2020-09" db="EMBL/GenBank/DDBJ databases">
        <authorList>
            <person name="Sun Q."/>
            <person name="Ohkuma M."/>
        </authorList>
    </citation>
    <scope>NUCLEOTIDE SEQUENCE</scope>
    <source>
        <strain evidence="8">JCM 31311</strain>
    </source>
</reference>
<evidence type="ECO:0008006" key="10">
    <source>
        <dbReference type="Google" id="ProtNLM"/>
    </source>
</evidence>
<dbReference type="PANTHER" id="PTHR45724">
    <property type="entry name" value="AQUAPORIN NIP2-1"/>
    <property type="match status" value="1"/>
</dbReference>
<dbReference type="InterPro" id="IPR000425">
    <property type="entry name" value="MIP"/>
</dbReference>
<dbReference type="Proteomes" id="UP000603865">
    <property type="component" value="Unassembled WGS sequence"/>
</dbReference>
<dbReference type="InterPro" id="IPR022357">
    <property type="entry name" value="MIP_CS"/>
</dbReference>
<evidence type="ECO:0000256" key="3">
    <source>
        <dbReference type="ARBA" id="ARBA00022692"/>
    </source>
</evidence>
<evidence type="ECO:0000313" key="8">
    <source>
        <dbReference type="EMBL" id="GGR20248.1"/>
    </source>
</evidence>
<dbReference type="Gene3D" id="1.20.1080.10">
    <property type="entry name" value="Glycerol uptake facilitator protein"/>
    <property type="match status" value="1"/>
</dbReference>
<feature type="transmembrane region" description="Helical" evidence="7">
    <location>
        <begin position="74"/>
        <end position="92"/>
    </location>
</feature>
<dbReference type="SUPFAM" id="SSF81338">
    <property type="entry name" value="Aquaporin-like"/>
    <property type="match status" value="1"/>
</dbReference>
<gene>
    <name evidence="8" type="ORF">GCM10008957_35840</name>
</gene>
<evidence type="ECO:0000256" key="7">
    <source>
        <dbReference type="SAM" id="Phobius"/>
    </source>
</evidence>
<evidence type="ECO:0000256" key="5">
    <source>
        <dbReference type="ARBA" id="ARBA00023136"/>
    </source>
</evidence>
<feature type="transmembrane region" description="Helical" evidence="7">
    <location>
        <begin position="178"/>
        <end position="198"/>
    </location>
</feature>
<dbReference type="AlphaFoldDB" id="A0A918FBV1"/>
<evidence type="ECO:0000256" key="6">
    <source>
        <dbReference type="RuleBase" id="RU000477"/>
    </source>
</evidence>
<dbReference type="PROSITE" id="PS00221">
    <property type="entry name" value="MIP"/>
    <property type="match status" value="1"/>
</dbReference>
<dbReference type="PANTHER" id="PTHR45724:SF13">
    <property type="entry name" value="AQUAPORIN NIP1-1-RELATED"/>
    <property type="match status" value="1"/>
</dbReference>
<feature type="transmembrane region" description="Helical" evidence="7">
    <location>
        <begin position="138"/>
        <end position="158"/>
    </location>
</feature>
<evidence type="ECO:0000256" key="1">
    <source>
        <dbReference type="ARBA" id="ARBA00004141"/>
    </source>
</evidence>
<sequence>MAEGLGAGLIVLGDLGASRLAQLGLLPEVVAQVVVPGAMVMVLIYLFSDLSGAHFNPAVTVAFTLRRCFPWQHLPAYLGAQLLGALLAARLLDGLPAGHERVRPEQAWGLEGAATALLVLLALATARRKATIGPETGLVIGMTVGLAHALTGSLTAVTLNPARALGPALVRGDALEAWPHWTGPFVGAAVAVALTWLLRGPATSEEAQAAQGHAEGTASPVARS</sequence>
<dbReference type="InterPro" id="IPR023271">
    <property type="entry name" value="Aquaporin-like"/>
</dbReference>
<keyword evidence="2 6" id="KW-0813">Transport</keyword>
<keyword evidence="3 6" id="KW-0812">Transmembrane</keyword>
<evidence type="ECO:0000256" key="2">
    <source>
        <dbReference type="ARBA" id="ARBA00022448"/>
    </source>
</evidence>
<name>A0A918FBV1_9DEIO</name>
<protein>
    <recommendedName>
        <fullName evidence="10">Aquaporin</fullName>
    </recommendedName>
</protein>
<feature type="transmembrane region" description="Helical" evidence="7">
    <location>
        <begin position="29"/>
        <end position="47"/>
    </location>
</feature>
<dbReference type="Pfam" id="PF00230">
    <property type="entry name" value="MIP"/>
    <property type="match status" value="1"/>
</dbReference>
<dbReference type="InterPro" id="IPR034294">
    <property type="entry name" value="Aquaporin_transptr"/>
</dbReference>
<keyword evidence="9" id="KW-1185">Reference proteome</keyword>
<evidence type="ECO:0000256" key="4">
    <source>
        <dbReference type="ARBA" id="ARBA00022989"/>
    </source>
</evidence>
<keyword evidence="5 7" id="KW-0472">Membrane</keyword>
<feature type="transmembrane region" description="Helical" evidence="7">
    <location>
        <begin position="107"/>
        <end position="126"/>
    </location>
</feature>